<evidence type="ECO:0000256" key="9">
    <source>
        <dbReference type="ARBA" id="ARBA00022723"/>
    </source>
</evidence>
<evidence type="ECO:0000256" key="12">
    <source>
        <dbReference type="ARBA" id="ARBA00022786"/>
    </source>
</evidence>
<feature type="compositionally biased region" description="Polar residues" evidence="21">
    <location>
        <begin position="54"/>
        <end position="67"/>
    </location>
</feature>
<organism evidence="23 24">
    <name type="scientific">Clunio marinus</name>
    <dbReference type="NCBI Taxonomy" id="568069"/>
    <lineage>
        <taxon>Eukaryota</taxon>
        <taxon>Metazoa</taxon>
        <taxon>Ecdysozoa</taxon>
        <taxon>Arthropoda</taxon>
        <taxon>Hexapoda</taxon>
        <taxon>Insecta</taxon>
        <taxon>Pterygota</taxon>
        <taxon>Neoptera</taxon>
        <taxon>Endopterygota</taxon>
        <taxon>Diptera</taxon>
        <taxon>Nematocera</taxon>
        <taxon>Chironomoidea</taxon>
        <taxon>Chironomidae</taxon>
        <taxon>Clunio</taxon>
    </lineage>
</organism>
<evidence type="ECO:0000313" key="23">
    <source>
        <dbReference type="EMBL" id="CRK91240.1"/>
    </source>
</evidence>
<evidence type="ECO:0000256" key="6">
    <source>
        <dbReference type="ARBA" id="ARBA00012483"/>
    </source>
</evidence>
<comment type="pathway">
    <text evidence="5">Protein modification; protein ubiquitination.</text>
</comment>
<dbReference type="GO" id="GO:0008270">
    <property type="term" value="F:zinc ion binding"/>
    <property type="evidence" value="ECO:0007669"/>
    <property type="project" value="UniProtKB-KW"/>
</dbReference>
<dbReference type="GO" id="GO:0005764">
    <property type="term" value="C:lysosome"/>
    <property type="evidence" value="ECO:0007669"/>
    <property type="project" value="UniProtKB-SubCell"/>
</dbReference>
<dbReference type="GO" id="GO:0061630">
    <property type="term" value="F:ubiquitin protein ligase activity"/>
    <property type="evidence" value="ECO:0007669"/>
    <property type="project" value="UniProtKB-EC"/>
</dbReference>
<evidence type="ECO:0000256" key="15">
    <source>
        <dbReference type="ARBA" id="ARBA00023228"/>
    </source>
</evidence>
<evidence type="ECO:0000256" key="2">
    <source>
        <dbReference type="ARBA" id="ARBA00004170"/>
    </source>
</evidence>
<evidence type="ECO:0000256" key="21">
    <source>
        <dbReference type="SAM" id="MobiDB-lite"/>
    </source>
</evidence>
<dbReference type="GO" id="GO:0070936">
    <property type="term" value="P:protein K48-linked ubiquitination"/>
    <property type="evidence" value="ECO:0007669"/>
    <property type="project" value="TreeGrafter"/>
</dbReference>
<dbReference type="EMBL" id="CVRI01000020">
    <property type="protein sequence ID" value="CRK91240.1"/>
    <property type="molecule type" value="Genomic_DNA"/>
</dbReference>
<evidence type="ECO:0000256" key="3">
    <source>
        <dbReference type="ARBA" id="ARBA00004177"/>
    </source>
</evidence>
<reference evidence="23 24" key="1">
    <citation type="submission" date="2015-04" db="EMBL/GenBank/DDBJ databases">
        <authorList>
            <person name="Syromyatnikov M.Y."/>
            <person name="Popov V.N."/>
        </authorList>
    </citation>
    <scope>NUCLEOTIDE SEQUENCE [LARGE SCALE GENOMIC DNA]</scope>
</reference>
<dbReference type="InterPro" id="IPR013083">
    <property type="entry name" value="Znf_RING/FYVE/PHD"/>
</dbReference>
<evidence type="ECO:0000256" key="13">
    <source>
        <dbReference type="ARBA" id="ARBA00022833"/>
    </source>
</evidence>
<evidence type="ECO:0000256" key="10">
    <source>
        <dbReference type="ARBA" id="ARBA00022753"/>
    </source>
</evidence>
<feature type="region of interest" description="Disordered" evidence="21">
    <location>
        <begin position="1"/>
        <end position="27"/>
    </location>
</feature>
<dbReference type="GO" id="GO:0016020">
    <property type="term" value="C:membrane"/>
    <property type="evidence" value="ECO:0007669"/>
    <property type="project" value="UniProtKB-SubCell"/>
</dbReference>
<evidence type="ECO:0000313" key="24">
    <source>
        <dbReference type="Proteomes" id="UP000183832"/>
    </source>
</evidence>
<evidence type="ECO:0000259" key="22">
    <source>
        <dbReference type="PROSITE" id="PS50089"/>
    </source>
</evidence>
<feature type="domain" description="RING-type" evidence="22">
    <location>
        <begin position="193"/>
        <end position="233"/>
    </location>
</feature>
<keyword evidence="13" id="KW-0862">Zinc</keyword>
<gene>
    <name evidence="23" type="ORF">CLUMA_CG004922</name>
</gene>
<evidence type="ECO:0000256" key="8">
    <source>
        <dbReference type="ARBA" id="ARBA00022707"/>
    </source>
</evidence>
<evidence type="ECO:0000256" key="5">
    <source>
        <dbReference type="ARBA" id="ARBA00004906"/>
    </source>
</evidence>
<evidence type="ECO:0000256" key="20">
    <source>
        <dbReference type="PROSITE-ProRule" id="PRU00175"/>
    </source>
</evidence>
<keyword evidence="7" id="KW-0808">Transferase</keyword>
<dbReference type="AlphaFoldDB" id="A0A1J1HT52"/>
<keyword evidence="24" id="KW-1185">Reference proteome</keyword>
<evidence type="ECO:0000256" key="7">
    <source>
        <dbReference type="ARBA" id="ARBA00022679"/>
    </source>
</evidence>
<dbReference type="GO" id="GO:0043161">
    <property type="term" value="P:proteasome-mediated ubiquitin-dependent protein catabolic process"/>
    <property type="evidence" value="ECO:0007669"/>
    <property type="project" value="TreeGrafter"/>
</dbReference>
<keyword evidence="12" id="KW-0833">Ubl conjugation pathway</keyword>
<keyword evidence="15" id="KW-0458">Lysosome</keyword>
<comment type="catalytic activity">
    <reaction evidence="1">
        <text>S-ubiquitinyl-[E2 ubiquitin-conjugating enzyme]-L-cysteine + [acceptor protein]-L-lysine = [E2 ubiquitin-conjugating enzyme]-L-cysteine + N(6)-ubiquitinyl-[acceptor protein]-L-lysine.</text>
        <dbReference type="EC" id="2.3.2.27"/>
    </reaction>
</comment>
<keyword evidence="8" id="KW-0519">Myristate</keyword>
<dbReference type="FunFam" id="3.30.40.10:FF:000235">
    <property type="entry name" value="E3 ubiquitin-protein ligase ZNRF1"/>
    <property type="match status" value="1"/>
</dbReference>
<dbReference type="PANTHER" id="PTHR46661:SF4">
    <property type="entry name" value="RING-TYPE DOMAIN-CONTAINING PROTEIN"/>
    <property type="match status" value="1"/>
</dbReference>
<dbReference type="SUPFAM" id="SSF57850">
    <property type="entry name" value="RING/U-box"/>
    <property type="match status" value="1"/>
</dbReference>
<dbReference type="PANTHER" id="PTHR46661">
    <property type="entry name" value="E3 UBIQUITIN-PROTEIN LIGASE ZNRF1-LIKE PROTEIN"/>
    <property type="match status" value="1"/>
</dbReference>
<dbReference type="SMART" id="SM00184">
    <property type="entry name" value="RING"/>
    <property type="match status" value="1"/>
</dbReference>
<evidence type="ECO:0000256" key="14">
    <source>
        <dbReference type="ARBA" id="ARBA00023136"/>
    </source>
</evidence>
<evidence type="ECO:0000256" key="4">
    <source>
        <dbReference type="ARBA" id="ARBA00004371"/>
    </source>
</evidence>
<dbReference type="EC" id="2.3.2.27" evidence="6"/>
<keyword evidence="14" id="KW-0472">Membrane</keyword>
<feature type="region of interest" description="Disordered" evidence="21">
    <location>
        <begin position="47"/>
        <end position="82"/>
    </location>
</feature>
<keyword evidence="10" id="KW-0967">Endosome</keyword>
<feature type="compositionally biased region" description="Polar residues" evidence="21">
    <location>
        <begin position="1"/>
        <end position="16"/>
    </location>
</feature>
<dbReference type="PROSITE" id="PS50089">
    <property type="entry name" value="ZF_RING_2"/>
    <property type="match status" value="1"/>
</dbReference>
<keyword evidence="9" id="KW-0479">Metal-binding</keyword>
<feature type="compositionally biased region" description="Low complexity" evidence="21">
    <location>
        <begin position="17"/>
        <end position="27"/>
    </location>
</feature>
<dbReference type="GO" id="GO:0005768">
    <property type="term" value="C:endosome"/>
    <property type="evidence" value="ECO:0007669"/>
    <property type="project" value="UniProtKB-SubCell"/>
</dbReference>
<evidence type="ECO:0000256" key="18">
    <source>
        <dbReference type="ARBA" id="ARBA00042177"/>
    </source>
</evidence>
<evidence type="ECO:0000256" key="16">
    <source>
        <dbReference type="ARBA" id="ARBA00023288"/>
    </source>
</evidence>
<dbReference type="InterPro" id="IPR051878">
    <property type="entry name" value="ZNRF_ubiq-protein_ligase"/>
</dbReference>
<comment type="subcellular location">
    <subcellularLocation>
        <location evidence="3">Endosome</location>
    </subcellularLocation>
    <subcellularLocation>
        <location evidence="4">Lysosome</location>
    </subcellularLocation>
    <subcellularLocation>
        <location evidence="2">Membrane</location>
        <topology evidence="2">Peripheral membrane protein</topology>
    </subcellularLocation>
</comment>
<dbReference type="OrthoDB" id="10057496at2759"/>
<name>A0A1J1HT52_9DIPT</name>
<evidence type="ECO:0000256" key="1">
    <source>
        <dbReference type="ARBA" id="ARBA00000900"/>
    </source>
</evidence>
<protein>
    <recommendedName>
        <fullName evidence="17">E3 ubiquitin-protein ligase ZNRF1</fullName>
        <ecNumber evidence="6">2.3.2.27</ecNumber>
    </recommendedName>
    <alternativeName>
        <fullName evidence="18">RING-type E3 ubiquitin transferase ZNRF1</fullName>
    </alternativeName>
    <alternativeName>
        <fullName evidence="19">Zinc/RING finger protein 1</fullName>
    </alternativeName>
</protein>
<dbReference type="STRING" id="568069.A0A1J1HT52"/>
<proteinExistence type="predicted"/>
<dbReference type="Pfam" id="PF13639">
    <property type="entry name" value="zf-RING_2"/>
    <property type="match status" value="1"/>
</dbReference>
<keyword evidence="16" id="KW-0449">Lipoprotein</keyword>
<feature type="region of interest" description="Disordered" evidence="21">
    <location>
        <begin position="94"/>
        <end position="122"/>
    </location>
</feature>
<dbReference type="Proteomes" id="UP000183832">
    <property type="component" value="Unassembled WGS sequence"/>
</dbReference>
<evidence type="ECO:0000256" key="19">
    <source>
        <dbReference type="ARBA" id="ARBA00042305"/>
    </source>
</evidence>
<sequence length="236" mass="25719">MGAKASTNGNQSPRTFSNSSSSDVVSAGNNSTSFNFLRAIHGAEMANDSRQRARSMSSVPDIQSTGTNHHHHSNAYSNYSSHTPQQYSLDVNNFQNSGDAGSPHFELSSANPDEGINQEDNNPMLQGINALGLGRVYTAASLPSHIWSINGFKCPVCSKCILPDDIECHIVMCLTKPRLSYNEDVLSDPKGECVICLEDLITGDVIARLPCLCIYHKGCIDKWFEVNRSCPEHPSD</sequence>
<dbReference type="Gene3D" id="3.30.40.10">
    <property type="entry name" value="Zinc/RING finger domain, C3HC4 (zinc finger)"/>
    <property type="match status" value="1"/>
</dbReference>
<evidence type="ECO:0000256" key="11">
    <source>
        <dbReference type="ARBA" id="ARBA00022771"/>
    </source>
</evidence>
<dbReference type="InterPro" id="IPR001841">
    <property type="entry name" value="Znf_RING"/>
</dbReference>
<accession>A0A1J1HT52</accession>
<evidence type="ECO:0000256" key="17">
    <source>
        <dbReference type="ARBA" id="ARBA00040227"/>
    </source>
</evidence>
<keyword evidence="11 20" id="KW-0863">Zinc-finger</keyword>